<dbReference type="EMBL" id="DXCM01000025">
    <property type="protein sequence ID" value="HIY92068.1"/>
    <property type="molecule type" value="Genomic_DNA"/>
</dbReference>
<feature type="chain" id="PRO_5039103811" evidence="3">
    <location>
        <begin position="23"/>
        <end position="233"/>
    </location>
</feature>
<keyword evidence="2" id="KW-1133">Transmembrane helix</keyword>
<accession>A0A9D1ZMF1</accession>
<evidence type="ECO:0000313" key="5">
    <source>
        <dbReference type="Proteomes" id="UP000824013"/>
    </source>
</evidence>
<name>A0A9D1ZMF1_9LACO</name>
<evidence type="ECO:0000256" key="3">
    <source>
        <dbReference type="SAM" id="SignalP"/>
    </source>
</evidence>
<keyword evidence="2" id="KW-0472">Membrane</keyword>
<evidence type="ECO:0000313" key="4">
    <source>
        <dbReference type="EMBL" id="HIY92068.1"/>
    </source>
</evidence>
<sequence>MNNKVLKRMLLGAGVALSFLFAFNVKTHVINASGFADGFTGVVKQAATVGDDDPAPLEDDDDITTTDDDDDNDNEENNNNEEEETTTQAEEGEAVANGVKITNATNDNEKNTVNYMVAADDDQMEENASTQAKTLAKHPSAIESEPMTDYTLSNRNHCWVPYWYWYTIINNQTASSMPKKHPTNIKTSKQNVKRYQQYVSKKANHKALVIVIIMVASIIFFIGFLGVMFNRFA</sequence>
<protein>
    <submittedName>
        <fullName evidence="4">Uncharacterized protein</fullName>
    </submittedName>
</protein>
<feature type="region of interest" description="Disordered" evidence="1">
    <location>
        <begin position="47"/>
        <end position="94"/>
    </location>
</feature>
<feature type="transmembrane region" description="Helical" evidence="2">
    <location>
        <begin position="207"/>
        <end position="229"/>
    </location>
</feature>
<dbReference type="AlphaFoldDB" id="A0A9D1ZMF1"/>
<evidence type="ECO:0000256" key="1">
    <source>
        <dbReference type="SAM" id="MobiDB-lite"/>
    </source>
</evidence>
<dbReference type="Proteomes" id="UP000824013">
    <property type="component" value="Unassembled WGS sequence"/>
</dbReference>
<gene>
    <name evidence="4" type="ORF">H9820_03870</name>
</gene>
<feature type="signal peptide" evidence="3">
    <location>
        <begin position="1"/>
        <end position="22"/>
    </location>
</feature>
<reference evidence="4" key="1">
    <citation type="journal article" date="2021" name="PeerJ">
        <title>Extensive microbial diversity within the chicken gut microbiome revealed by metagenomics and culture.</title>
        <authorList>
            <person name="Gilroy R."/>
            <person name="Ravi A."/>
            <person name="Getino M."/>
            <person name="Pursley I."/>
            <person name="Horton D.L."/>
            <person name="Alikhan N.F."/>
            <person name="Baker D."/>
            <person name="Gharbi K."/>
            <person name="Hall N."/>
            <person name="Watson M."/>
            <person name="Adriaenssens E.M."/>
            <person name="Foster-Nyarko E."/>
            <person name="Jarju S."/>
            <person name="Secka A."/>
            <person name="Antonio M."/>
            <person name="Oren A."/>
            <person name="Chaudhuri R.R."/>
            <person name="La Ragione R."/>
            <person name="Hildebrand F."/>
            <person name="Pallen M.J."/>
        </authorList>
    </citation>
    <scope>NUCLEOTIDE SEQUENCE</scope>
    <source>
        <strain evidence="4">3204</strain>
    </source>
</reference>
<organism evidence="4 5">
    <name type="scientific">Candidatus Companilactobacillus pullicola</name>
    <dbReference type="NCBI Taxonomy" id="2838523"/>
    <lineage>
        <taxon>Bacteria</taxon>
        <taxon>Bacillati</taxon>
        <taxon>Bacillota</taxon>
        <taxon>Bacilli</taxon>
        <taxon>Lactobacillales</taxon>
        <taxon>Lactobacillaceae</taxon>
        <taxon>Companilactobacillus</taxon>
    </lineage>
</organism>
<reference evidence="4" key="2">
    <citation type="submission" date="2021-04" db="EMBL/GenBank/DDBJ databases">
        <authorList>
            <person name="Gilroy R."/>
        </authorList>
    </citation>
    <scope>NUCLEOTIDE SEQUENCE</scope>
    <source>
        <strain evidence="4">3204</strain>
    </source>
</reference>
<proteinExistence type="predicted"/>
<keyword evidence="3" id="KW-0732">Signal</keyword>
<feature type="compositionally biased region" description="Acidic residues" evidence="1">
    <location>
        <begin position="50"/>
        <end position="93"/>
    </location>
</feature>
<comment type="caution">
    <text evidence="4">The sequence shown here is derived from an EMBL/GenBank/DDBJ whole genome shotgun (WGS) entry which is preliminary data.</text>
</comment>
<keyword evidence="2" id="KW-0812">Transmembrane</keyword>
<evidence type="ECO:0000256" key="2">
    <source>
        <dbReference type="SAM" id="Phobius"/>
    </source>
</evidence>